<feature type="coiled-coil region" evidence="10">
    <location>
        <begin position="1401"/>
        <end position="1428"/>
    </location>
</feature>
<dbReference type="Pfam" id="PF04928">
    <property type="entry name" value="PAP_central"/>
    <property type="match status" value="1"/>
</dbReference>
<evidence type="ECO:0000313" key="14">
    <source>
        <dbReference type="WBParaSite" id="Gr19_v10_g4867.t1"/>
    </source>
</evidence>
<evidence type="ECO:0000256" key="11">
    <source>
        <dbReference type="SAM" id="MobiDB-lite"/>
    </source>
</evidence>
<name>A0A914HX80_GLORO</name>
<dbReference type="SUPFAM" id="SSF81631">
    <property type="entry name" value="PAP/OAS1 substrate-binding domain"/>
    <property type="match status" value="1"/>
</dbReference>
<dbReference type="GO" id="GO:0006397">
    <property type="term" value="P:mRNA processing"/>
    <property type="evidence" value="ECO:0007669"/>
    <property type="project" value="UniProtKB-KW"/>
</dbReference>
<dbReference type="Gene3D" id="1.10.1410.10">
    <property type="match status" value="1"/>
</dbReference>
<evidence type="ECO:0000313" key="13">
    <source>
        <dbReference type="Proteomes" id="UP000887572"/>
    </source>
</evidence>
<evidence type="ECO:0000256" key="5">
    <source>
        <dbReference type="ARBA" id="ARBA00022679"/>
    </source>
</evidence>
<dbReference type="GO" id="GO:0005524">
    <property type="term" value="F:ATP binding"/>
    <property type="evidence" value="ECO:0007669"/>
    <property type="project" value="UniProtKB-KW"/>
</dbReference>
<dbReference type="GO" id="GO:0031123">
    <property type="term" value="P:RNA 3'-end processing"/>
    <property type="evidence" value="ECO:0007669"/>
    <property type="project" value="InterPro"/>
</dbReference>
<evidence type="ECO:0000256" key="9">
    <source>
        <dbReference type="ARBA" id="ARBA00048830"/>
    </source>
</evidence>
<dbReference type="SUPFAM" id="SSF55003">
    <property type="entry name" value="PAP/Archaeal CCA-adding enzyme, C-terminal domain"/>
    <property type="match status" value="1"/>
</dbReference>
<feature type="compositionally biased region" description="Basic and acidic residues" evidence="11">
    <location>
        <begin position="1556"/>
        <end position="1588"/>
    </location>
</feature>
<evidence type="ECO:0000256" key="4">
    <source>
        <dbReference type="ARBA" id="ARBA00022664"/>
    </source>
</evidence>
<organism evidence="13 14">
    <name type="scientific">Globodera rostochiensis</name>
    <name type="common">Golden nematode worm</name>
    <name type="synonym">Heterodera rostochiensis</name>
    <dbReference type="NCBI Taxonomy" id="31243"/>
    <lineage>
        <taxon>Eukaryota</taxon>
        <taxon>Metazoa</taxon>
        <taxon>Ecdysozoa</taxon>
        <taxon>Nematoda</taxon>
        <taxon>Chromadorea</taxon>
        <taxon>Rhabditida</taxon>
        <taxon>Tylenchina</taxon>
        <taxon>Tylenchomorpha</taxon>
        <taxon>Tylenchoidea</taxon>
        <taxon>Heteroderidae</taxon>
        <taxon>Heteroderinae</taxon>
        <taxon>Globodera</taxon>
    </lineage>
</organism>
<proteinExistence type="inferred from homology"/>
<dbReference type="PANTHER" id="PTHR10682">
    <property type="entry name" value="POLY A POLYMERASE"/>
    <property type="match status" value="1"/>
</dbReference>
<dbReference type="SUPFAM" id="SSF81301">
    <property type="entry name" value="Nucleotidyltransferase"/>
    <property type="match status" value="1"/>
</dbReference>
<evidence type="ECO:0000256" key="6">
    <source>
        <dbReference type="ARBA" id="ARBA00022741"/>
    </source>
</evidence>
<comment type="similarity">
    <text evidence="2">Belongs to the poly(A) polymerase family.</text>
</comment>
<sequence>MQKEHSTNNSKQKTIQITHQCPEKGKSGEKPTNSLKDDEGAELVANFKRYILEMGDVSNEITWKFQMKSLKWNLHRKLSGMLEFAIEIGRYKSDEIIKNSEKYEFLICLLYKYGVTILEFMKQYAEDELINEKWKKYLEESRVLDIIQLEFVDCDDIEVSAQILKRLFNPSKIFVVNGQNMMELLEISEHFRYFMCHEVTNFGEAKKILNRIVHVKYMTLLENAFPDVLRVDIRLNTTAYVRIQQLMMNRSDSEQYKNAFLQFATAVMVKLMRLVPLHFQSNESANVSLKKISGLNALVAKANDARRDALLHFGSTLQICVMIKIAKFVSAFNEQNADTLTEKAVKKLRTDECEDGRVQAQLLEEAIESQLGAEFTQTILDIAPQIDSDSFKSLFKYPGAKTRLLRLVGTKKRLEEVEGMHGLAQVFAVNALINDEFLWVHYLIVMFQNDKIESNSHKLGADLAVFAQNNDELDALLGWIGQLHRTEFTRLLKNGKLDAFKKVLGVNGSAKIRQTLCKIFAVNAVGLISEEGHLNNISEIDNDLINALTTNTFQLDDNAEKEGADSKTKNETPKISAPFLKAIKEAAHKANVQLIFTNIAELNQSILLDKMDDEQQHLAVKVEEEEYLPQTPERKESLPKSRADQVEAEQNWWPDNFDQQQQHKNCLMDKADQKASFVDNFDQQQQHKDCLMDKADQKASFVDNFDQQQQHKDCLMDKADQKASFVDNFDQQQQHKDCLMDKADQKASVADKFDRKEEFLHDKKKYMAQNVDKKEYLSAIVDRSNHLLGEIEHLEFMVNSFDQQNVDSDQKDRLPEEVAIKVREESMPTQILNHDEDEHLNGYRHIQCPPKNISLEELRERDTKTATGKITQELVQTYLEFLSSSAGVKPLEKFKDGQQVLRVELHALLWFLARSVQQMLIVCFKWKGPIGSKIDVELFALNLIYGEGIMNGGFNTKLEGVFLLFKFRKYVIRNKILWQNSEKWRHFVSSEHPAIWDESDLIDKWVKPEFDETEAIQIYFQLTSNGQIKLINYVGIVMMIDTCLEAQRFFCNLSNNEQREAAKNDLAYLIGPEIVVKLEETFPEILQIDHPVPTTLTELYKKFFAQKTETLESVIVGARLFVPLLLNTAENRIRKMAEKIGIGQPIQKALEKKLKQLLRQIYPKFWHQMPRLNALCILHEFNNLLTAFIVEEAVGEEEIGRWNADKECADMDAQMTAFLKEYLMLLEIHCQNLDNLIKNNSGQIKEFIAENRVISQEELRNNQIFANSTLRGDYLKALLSSDKSDKMVGKLSCFISVLVRWLDSEMSPENANRTFGLKQIGDLVWPKTKRLFEDLYDELEDCTFDKLAKESNLLGAMSKGLRAFVEAKKLDGRALPIKKGKQYRRKDGQRTGKRDMTDQLLTEYQHMLEEAELRAAQMQFNDAEEEEEEGEEGPEFEQWLRQTHWDTLLELLRDDVFRGNLNKAFLNGKAVEERLEEFVGTEKAKKMPSFLNLQGKQYESQLQLVKEKEKIMEKEEQRKRRERESELADQNMQKIIAEEKRKNELKKEIIERKRERIMMIKQKDNQKKKEKESDKKKGEEFPRGEGGRDGTGGSRKSAPPLAETFGISSKSAKKWRQKGIVDEQLQPNLIIKQQNEEQQGKSIEKEAELFGKEWQNELKNTRLISFVSDEFLNQKFYAFLQNPSEATSRLMDIGVIVNELWHRMEVIGQLNKFEGIPQMEKAEIVVRTDKMVELEQKWAEMETELTGEMMGIRGLRLFDYKQKKSNLADRFDEHLASWRSLLGQLEIDSKLCEQNVHYNFTLERPHLGVKFPEISQQIQNYESSQQKDLFFNFINEIPQSDANTANNALDTLNAVVKKWSNGAARLILTGSHLVGTRTFDSDIDTICAVPQKLSLKEERGKFYGIYTCVLNIKLEQRICSDGSLYCELCKHPNVERLYKFPSVYIQVIRLKLSGVDFDISFVAVPDMEFMLLNEPVDAVDVQLMMKMVATNERVPSTEVMLKSLAGYLANKQMMELIGEKNMEKFRSLVVALKHWSKRSHIYGNIFGFFNGTILSVLASKVLLWYPNGTVRFLFQKFMLLFVAWNWPMPVKLIEKTDEAIDLFSWNPSNEPKGVMPIITPSNLSQNCANNVNRSTFKIIQNEMRNAYLSLTKGPSTVHLRQLFPPINFTEKFEHFLIIFCTVSTNQQIEQFCGFVERKIRQQLAHLDTLLEKFINYSHLKPTDGTNWTTNSECPEKVRSRNKNLELPFCKFWIVGLKIKENIGIDNEIFLMELRKELGENLKKEFDAKIYKEYEVKVLKEWHCQNIKLHSQYAEAAELAQFFETSTGLNGIK</sequence>
<dbReference type="InterPro" id="IPR007012">
    <property type="entry name" value="PolA_pol_cen_dom"/>
</dbReference>
<dbReference type="GO" id="GO:1990817">
    <property type="term" value="F:poly(A) RNA polymerase activity"/>
    <property type="evidence" value="ECO:0007669"/>
    <property type="project" value="UniProtKB-EC"/>
</dbReference>
<dbReference type="InterPro" id="IPR043519">
    <property type="entry name" value="NT_sf"/>
</dbReference>
<comment type="subcellular location">
    <subcellularLocation>
        <location evidence="1">Nucleus</location>
    </subcellularLocation>
</comment>
<dbReference type="Gene3D" id="3.30.70.590">
    <property type="entry name" value="Poly(A) polymerase predicted RNA binding domain"/>
    <property type="match status" value="1"/>
</dbReference>
<dbReference type="EC" id="2.7.7.19" evidence="3"/>
<accession>A0A914HX80</accession>
<comment type="catalytic activity">
    <reaction evidence="9">
        <text>RNA(n) + ATP = RNA(n)-3'-adenine ribonucleotide + diphosphate</text>
        <dbReference type="Rhea" id="RHEA:11332"/>
        <dbReference type="Rhea" id="RHEA-COMP:14527"/>
        <dbReference type="Rhea" id="RHEA-COMP:17347"/>
        <dbReference type="ChEBI" id="CHEBI:30616"/>
        <dbReference type="ChEBI" id="CHEBI:33019"/>
        <dbReference type="ChEBI" id="CHEBI:140395"/>
        <dbReference type="ChEBI" id="CHEBI:173115"/>
        <dbReference type="EC" id="2.7.7.19"/>
    </reaction>
</comment>
<feature type="compositionally biased region" description="Basic and acidic residues" evidence="11">
    <location>
        <begin position="1515"/>
        <end position="1526"/>
    </location>
</feature>
<protein>
    <recommendedName>
        <fullName evidence="3">polynucleotide adenylyltransferase</fullName>
        <ecNumber evidence="3">2.7.7.19</ecNumber>
    </recommendedName>
</protein>
<evidence type="ECO:0000256" key="10">
    <source>
        <dbReference type="SAM" id="Coils"/>
    </source>
</evidence>
<evidence type="ECO:0000256" key="3">
    <source>
        <dbReference type="ARBA" id="ARBA00012388"/>
    </source>
</evidence>
<dbReference type="InterPro" id="IPR011068">
    <property type="entry name" value="NuclTrfase_I-like_C"/>
</dbReference>
<feature type="compositionally biased region" description="Polar residues" evidence="11">
    <location>
        <begin position="7"/>
        <end position="19"/>
    </location>
</feature>
<feature type="region of interest" description="Disordered" evidence="11">
    <location>
        <begin position="1"/>
        <end position="36"/>
    </location>
</feature>
<feature type="region of interest" description="Disordered" evidence="11">
    <location>
        <begin position="1515"/>
        <end position="1539"/>
    </location>
</feature>
<keyword evidence="10" id="KW-0175">Coiled coil</keyword>
<keyword evidence="13" id="KW-1185">Reference proteome</keyword>
<keyword evidence="6" id="KW-0547">Nucleotide-binding</keyword>
<keyword evidence="4" id="KW-0507">mRNA processing</keyword>
<reference evidence="14" key="1">
    <citation type="submission" date="2022-11" db="UniProtKB">
        <authorList>
            <consortium name="WormBaseParasite"/>
        </authorList>
    </citation>
    <scope>IDENTIFICATION</scope>
</reference>
<dbReference type="GO" id="GO:0005634">
    <property type="term" value="C:nucleus"/>
    <property type="evidence" value="ECO:0007669"/>
    <property type="project" value="UniProtKB-SubCell"/>
</dbReference>
<keyword evidence="8" id="KW-0539">Nucleus</keyword>
<evidence type="ECO:0000259" key="12">
    <source>
        <dbReference type="Pfam" id="PF04928"/>
    </source>
</evidence>
<dbReference type="Proteomes" id="UP000887572">
    <property type="component" value="Unplaced"/>
</dbReference>
<dbReference type="WBParaSite" id="Gr19_v10_g4867.t1">
    <property type="protein sequence ID" value="Gr19_v10_g4867.t1"/>
    <property type="gene ID" value="Gr19_v10_g4867"/>
</dbReference>
<keyword evidence="7" id="KW-0067">ATP-binding</keyword>
<feature type="region of interest" description="Disordered" evidence="11">
    <location>
        <begin position="1556"/>
        <end position="1610"/>
    </location>
</feature>
<feature type="domain" description="Poly(A) polymerase central" evidence="12">
    <location>
        <begin position="2025"/>
        <end position="2147"/>
    </location>
</feature>
<dbReference type="Gene3D" id="3.30.460.10">
    <property type="entry name" value="Beta Polymerase, domain 2"/>
    <property type="match status" value="1"/>
</dbReference>
<keyword evidence="5" id="KW-0808">Transferase</keyword>
<evidence type="ECO:0000256" key="7">
    <source>
        <dbReference type="ARBA" id="ARBA00022840"/>
    </source>
</evidence>
<evidence type="ECO:0000256" key="2">
    <source>
        <dbReference type="ARBA" id="ARBA00010912"/>
    </source>
</evidence>
<dbReference type="GO" id="GO:0003723">
    <property type="term" value="F:RNA binding"/>
    <property type="evidence" value="ECO:0007669"/>
    <property type="project" value="InterPro"/>
</dbReference>
<evidence type="ECO:0000256" key="8">
    <source>
        <dbReference type="ARBA" id="ARBA00023242"/>
    </source>
</evidence>
<dbReference type="PANTHER" id="PTHR10682:SF10">
    <property type="entry name" value="POLYNUCLEOTIDE ADENYLYLTRANSFERASE"/>
    <property type="match status" value="1"/>
</dbReference>
<evidence type="ECO:0000256" key="1">
    <source>
        <dbReference type="ARBA" id="ARBA00004123"/>
    </source>
</evidence>